<comment type="caution">
    <text evidence="1">The sequence shown here is derived from an EMBL/GenBank/DDBJ whole genome shotgun (WGS) entry which is preliminary data.</text>
</comment>
<protein>
    <submittedName>
        <fullName evidence="1">Uncharacterized protein</fullName>
    </submittedName>
</protein>
<dbReference type="Proteomes" id="UP001580346">
    <property type="component" value="Unassembled WGS sequence"/>
</dbReference>
<organism evidence="1 2">
    <name type="scientific">Paenibacillus enshidis</name>
    <dbReference type="NCBI Taxonomy" id="1458439"/>
    <lineage>
        <taxon>Bacteria</taxon>
        <taxon>Bacillati</taxon>
        <taxon>Bacillota</taxon>
        <taxon>Bacilli</taxon>
        <taxon>Bacillales</taxon>
        <taxon>Paenibacillaceae</taxon>
        <taxon>Paenibacillus</taxon>
    </lineage>
</organism>
<accession>A0ABV5APW3</accession>
<keyword evidence="2" id="KW-1185">Reference proteome</keyword>
<reference evidence="1 2" key="1">
    <citation type="submission" date="2024-09" db="EMBL/GenBank/DDBJ databases">
        <title>Paenibacillus zeirhizospherea sp. nov., isolated from surface of the maize (Zea mays) roots in a horticulture field, Hungary.</title>
        <authorList>
            <person name="Marton D."/>
            <person name="Farkas M."/>
            <person name="Bedics A."/>
            <person name="Toth E."/>
            <person name="Tancsics A."/>
            <person name="Boka K."/>
            <person name="Maroti G."/>
            <person name="Kriszt B."/>
            <person name="Cserhati M."/>
        </authorList>
    </citation>
    <scope>NUCLEOTIDE SEQUENCE [LARGE SCALE GENOMIC DNA]</scope>
    <source>
        <strain evidence="1 2">KCTC 33519</strain>
    </source>
</reference>
<dbReference type="EMBL" id="JBHHMI010000003">
    <property type="protein sequence ID" value="MFB5266250.1"/>
    <property type="molecule type" value="Genomic_DNA"/>
</dbReference>
<evidence type="ECO:0000313" key="1">
    <source>
        <dbReference type="EMBL" id="MFB5266250.1"/>
    </source>
</evidence>
<proteinExistence type="predicted"/>
<name>A0ABV5APW3_9BACL</name>
<evidence type="ECO:0000313" key="2">
    <source>
        <dbReference type="Proteomes" id="UP001580346"/>
    </source>
</evidence>
<gene>
    <name evidence="1" type="ORF">ACE41H_05550</name>
</gene>
<dbReference type="RefSeq" id="WP_375353846.1">
    <property type="nucleotide sequence ID" value="NZ_JBHHMI010000003.1"/>
</dbReference>
<sequence>MRQWIGRQVIVHYEDEGIIQVSGTVERMNYADKSLILGPGMQSIPFNKINVIQPLHTDSKKRSRTKLHSVGYVMSDMLQFDNAVYFQSAVTVWQGERLIAYNSSIRSHDRDFAVMADGRKLSKNDYLFVVRSLRGY</sequence>